<accession>A0AAV3RM22</accession>
<proteinExistence type="predicted"/>
<protein>
    <recommendedName>
        <fullName evidence="1">Reverse transcriptase Ty1/copia-type domain-containing protein</fullName>
    </recommendedName>
</protein>
<organism evidence="2 3">
    <name type="scientific">Lithospermum erythrorhizon</name>
    <name type="common">Purple gromwell</name>
    <name type="synonym">Lithospermum officinale var. erythrorhizon</name>
    <dbReference type="NCBI Taxonomy" id="34254"/>
    <lineage>
        <taxon>Eukaryota</taxon>
        <taxon>Viridiplantae</taxon>
        <taxon>Streptophyta</taxon>
        <taxon>Embryophyta</taxon>
        <taxon>Tracheophyta</taxon>
        <taxon>Spermatophyta</taxon>
        <taxon>Magnoliopsida</taxon>
        <taxon>eudicotyledons</taxon>
        <taxon>Gunneridae</taxon>
        <taxon>Pentapetalae</taxon>
        <taxon>asterids</taxon>
        <taxon>lamiids</taxon>
        <taxon>Boraginales</taxon>
        <taxon>Boraginaceae</taxon>
        <taxon>Boraginoideae</taxon>
        <taxon>Lithospermeae</taxon>
        <taxon>Lithospermum</taxon>
    </lineage>
</organism>
<evidence type="ECO:0000313" key="3">
    <source>
        <dbReference type="Proteomes" id="UP001454036"/>
    </source>
</evidence>
<gene>
    <name evidence="2" type="ORF">LIER_42280</name>
</gene>
<dbReference type="EMBL" id="BAABME010028725">
    <property type="protein sequence ID" value="GAA0181582.1"/>
    <property type="molecule type" value="Genomic_DNA"/>
</dbReference>
<evidence type="ECO:0000259" key="1">
    <source>
        <dbReference type="Pfam" id="PF07727"/>
    </source>
</evidence>
<dbReference type="Proteomes" id="UP001454036">
    <property type="component" value="Unassembled WGS sequence"/>
</dbReference>
<reference evidence="2 3" key="1">
    <citation type="submission" date="2024-01" db="EMBL/GenBank/DDBJ databases">
        <title>The complete chloroplast genome sequence of Lithospermum erythrorhizon: insights into the phylogenetic relationship among Boraginaceae species and the maternal lineages of purple gromwells.</title>
        <authorList>
            <person name="Okada T."/>
            <person name="Watanabe K."/>
        </authorList>
    </citation>
    <scope>NUCLEOTIDE SEQUENCE [LARGE SCALE GENOMIC DNA]</scope>
</reference>
<name>A0AAV3RM22_LITER</name>
<dbReference type="InterPro" id="IPR013103">
    <property type="entry name" value="RVT_2"/>
</dbReference>
<keyword evidence="3" id="KW-1185">Reference proteome</keyword>
<comment type="caution">
    <text evidence="2">The sequence shown here is derived from an EMBL/GenBank/DDBJ whole genome shotgun (WGS) entry which is preliminary data.</text>
</comment>
<feature type="domain" description="Reverse transcriptase Ty1/copia-type" evidence="1">
    <location>
        <begin position="177"/>
        <end position="232"/>
    </location>
</feature>
<evidence type="ECO:0000313" key="2">
    <source>
        <dbReference type="EMBL" id="GAA0181582.1"/>
    </source>
</evidence>
<sequence length="234" mass="26978">MARVILHAMKIPSKLWAETINTGCHIHNRIIFKTRNSRSLTVYSKRTQVILESINVKVIYEDTPSDDEDQPDVRRTVTDNQADQTNTEHTVNPSVNASGIEPATRIQKNHPTDNIIGRLEEDMTTRKKDRVDYRKMIGLLEETCFISKEEPKDVKAALIDEHWINAMQEELVQFEKNDVWELVPRPDNYNVIGTKWIFMNKSDELGNVTRSKARLVAQGNTQIKGVDFEKTFVL</sequence>
<dbReference type="AlphaFoldDB" id="A0AAV3RM22"/>
<dbReference type="Pfam" id="PF07727">
    <property type="entry name" value="RVT_2"/>
    <property type="match status" value="1"/>
</dbReference>